<keyword evidence="2" id="KW-0808">Transferase</keyword>
<name>A0A3B7RTG4_9BACT</name>
<organism evidence="2 3">
    <name type="scientific">Hymenobacter oligotrophus</name>
    <dbReference type="NCBI Taxonomy" id="2319843"/>
    <lineage>
        <taxon>Bacteria</taxon>
        <taxon>Pseudomonadati</taxon>
        <taxon>Bacteroidota</taxon>
        <taxon>Cytophagia</taxon>
        <taxon>Cytophagales</taxon>
        <taxon>Hymenobacteraceae</taxon>
        <taxon>Hymenobacter</taxon>
    </lineage>
</organism>
<dbReference type="Gene3D" id="3.40.630.30">
    <property type="match status" value="1"/>
</dbReference>
<dbReference type="AlphaFoldDB" id="A0A3B7RTG4"/>
<dbReference type="InterPro" id="IPR016181">
    <property type="entry name" value="Acyl_CoA_acyltransferase"/>
</dbReference>
<reference evidence="2 3" key="1">
    <citation type="submission" date="2018-09" db="EMBL/GenBank/DDBJ databases">
        <title>Hymenobacter medium sp. nov., isolated from R2A medium.</title>
        <authorList>
            <person name="Yingchao G."/>
        </authorList>
    </citation>
    <scope>NUCLEOTIDE SEQUENCE [LARGE SCALE GENOMIC DNA]</scope>
    <source>
        <strain evidence="3">sh-6</strain>
    </source>
</reference>
<proteinExistence type="predicted"/>
<dbReference type="Proteomes" id="UP000262802">
    <property type="component" value="Chromosome"/>
</dbReference>
<sequence length="302" mass="33558">MADWQACVAQAEERVPYAQAHWLDATNGPTWEAIVEPKPGGGYASVFPVPVQRRLWGTESLQPPFTQQLGLLTTAASQHRNPAEYLALLSGRFVRLHLQLNTGNATPSGLPAGWQATERTTYHLGLSADYGTLLAHYTPEFRRRLRQHREQAMPLQVVPAGSLAPTVALFRSYKPDHQTRLYNRHFARLQHLTHALGAHGEILEVRQPGNGELLAGALFVHSPNRVTYLFAAASAAGKKQHAPMLLLDYVIARHAGTPDLVLDFEGGTIPSIARFFANFGARPVPYCSLTQTTRPWYLTWMR</sequence>
<evidence type="ECO:0000313" key="2">
    <source>
        <dbReference type="EMBL" id="AYA37457.1"/>
    </source>
</evidence>
<dbReference type="OrthoDB" id="116151at2"/>
<dbReference type="KEGG" id="hyh:D3Y59_10610"/>
<evidence type="ECO:0000259" key="1">
    <source>
        <dbReference type="Pfam" id="PF13480"/>
    </source>
</evidence>
<dbReference type="RefSeq" id="WP_119445024.1">
    <property type="nucleotide sequence ID" value="NZ_CP032317.1"/>
</dbReference>
<dbReference type="GO" id="GO:0016740">
    <property type="term" value="F:transferase activity"/>
    <property type="evidence" value="ECO:0007669"/>
    <property type="project" value="UniProtKB-KW"/>
</dbReference>
<keyword evidence="3" id="KW-1185">Reference proteome</keyword>
<dbReference type="EMBL" id="CP032317">
    <property type="protein sequence ID" value="AYA37457.1"/>
    <property type="molecule type" value="Genomic_DNA"/>
</dbReference>
<dbReference type="SUPFAM" id="SSF55729">
    <property type="entry name" value="Acyl-CoA N-acyltransferases (Nat)"/>
    <property type="match status" value="1"/>
</dbReference>
<dbReference type="InterPro" id="IPR038740">
    <property type="entry name" value="BioF2-like_GNAT_dom"/>
</dbReference>
<gene>
    <name evidence="2" type="ORF">D3Y59_10610</name>
</gene>
<feature type="domain" description="BioF2-like acetyltransferase" evidence="1">
    <location>
        <begin position="142"/>
        <end position="264"/>
    </location>
</feature>
<accession>A0A3B7RTG4</accession>
<dbReference type="Pfam" id="PF13480">
    <property type="entry name" value="Acetyltransf_6"/>
    <property type="match status" value="1"/>
</dbReference>
<evidence type="ECO:0000313" key="3">
    <source>
        <dbReference type="Proteomes" id="UP000262802"/>
    </source>
</evidence>
<protein>
    <submittedName>
        <fullName evidence="2">GNAT family N-acetyltransferase</fullName>
    </submittedName>
</protein>